<evidence type="ECO:0000256" key="8">
    <source>
        <dbReference type="ARBA" id="ARBA00022777"/>
    </source>
</evidence>
<dbReference type="Proteomes" id="UP000782880">
    <property type="component" value="Unassembled WGS sequence"/>
</dbReference>
<reference evidence="13" key="2">
    <citation type="submission" date="2021-09" db="EMBL/GenBank/DDBJ databases">
        <authorList>
            <person name="Gilroy R."/>
        </authorList>
    </citation>
    <scope>NUCLEOTIDE SEQUENCE</scope>
    <source>
        <strain evidence="13">ChiBcec21-2208</strain>
    </source>
</reference>
<dbReference type="PANTHER" id="PTHR30175:SF1">
    <property type="entry name" value="PTS SYSTEM ARBUTIN-, CELLOBIOSE-, AND SALICIN-SPECIFIC EIIBC COMPONENT-RELATED"/>
    <property type="match status" value="1"/>
</dbReference>
<keyword evidence="10" id="KW-0472">Membrane</keyword>
<name>A0A921IJ81_9FIRM</name>
<keyword evidence="8" id="KW-0418">Kinase</keyword>
<dbReference type="GO" id="GO:0090589">
    <property type="term" value="F:protein-phosphocysteine-trehalose phosphotransferase system transporter activity"/>
    <property type="evidence" value="ECO:0007669"/>
    <property type="project" value="TreeGrafter"/>
</dbReference>
<comment type="caution">
    <text evidence="13">The sequence shown here is derived from an EMBL/GenBank/DDBJ whole genome shotgun (WGS) entry which is preliminary data.</text>
</comment>
<evidence type="ECO:0000256" key="11">
    <source>
        <dbReference type="PROSITE-ProRule" id="PRU00421"/>
    </source>
</evidence>
<reference evidence="13" key="1">
    <citation type="journal article" date="2021" name="PeerJ">
        <title>Extensive microbial diversity within the chicken gut microbiome revealed by metagenomics and culture.</title>
        <authorList>
            <person name="Gilroy R."/>
            <person name="Ravi A."/>
            <person name="Getino M."/>
            <person name="Pursley I."/>
            <person name="Horton D.L."/>
            <person name="Alikhan N.F."/>
            <person name="Baker D."/>
            <person name="Gharbi K."/>
            <person name="Hall N."/>
            <person name="Watson M."/>
            <person name="Adriaenssens E.M."/>
            <person name="Foster-Nyarko E."/>
            <person name="Jarju S."/>
            <person name="Secka A."/>
            <person name="Antonio M."/>
            <person name="Oren A."/>
            <person name="Chaudhuri R.R."/>
            <person name="La Ragione R."/>
            <person name="Hildebrand F."/>
            <person name="Pallen M.J."/>
        </authorList>
    </citation>
    <scope>NUCLEOTIDE SEQUENCE</scope>
    <source>
        <strain evidence="13">ChiBcec21-2208</strain>
    </source>
</reference>
<keyword evidence="4" id="KW-0762">Sugar transport</keyword>
<keyword evidence="5" id="KW-0808">Transferase</keyword>
<dbReference type="InterPro" id="IPR001996">
    <property type="entry name" value="PTS_IIB_1"/>
</dbReference>
<dbReference type="GO" id="GO:0015771">
    <property type="term" value="P:trehalose transport"/>
    <property type="evidence" value="ECO:0007669"/>
    <property type="project" value="TreeGrafter"/>
</dbReference>
<dbReference type="InterPro" id="IPR050558">
    <property type="entry name" value="PTS_Sugar-Specific_Components"/>
</dbReference>
<evidence type="ECO:0000256" key="6">
    <source>
        <dbReference type="ARBA" id="ARBA00022683"/>
    </source>
</evidence>
<organism evidence="13 14">
    <name type="scientific">Subdoligranulum variabile</name>
    <dbReference type="NCBI Taxonomy" id="214851"/>
    <lineage>
        <taxon>Bacteria</taxon>
        <taxon>Bacillati</taxon>
        <taxon>Bacillota</taxon>
        <taxon>Clostridia</taxon>
        <taxon>Eubacteriales</taxon>
        <taxon>Oscillospiraceae</taxon>
        <taxon>Subdoligranulum</taxon>
    </lineage>
</organism>
<dbReference type="GO" id="GO:0016301">
    <property type="term" value="F:kinase activity"/>
    <property type="evidence" value="ECO:0007669"/>
    <property type="project" value="UniProtKB-KW"/>
</dbReference>
<dbReference type="PROSITE" id="PS01035">
    <property type="entry name" value="PTS_EIIB_TYPE_1_CYS"/>
    <property type="match status" value="1"/>
</dbReference>
<evidence type="ECO:0000256" key="5">
    <source>
        <dbReference type="ARBA" id="ARBA00022679"/>
    </source>
</evidence>
<dbReference type="CDD" id="cd00212">
    <property type="entry name" value="PTS_IIB_glc"/>
    <property type="match status" value="1"/>
</dbReference>
<evidence type="ECO:0000256" key="7">
    <source>
        <dbReference type="ARBA" id="ARBA00022692"/>
    </source>
</evidence>
<evidence type="ECO:0000256" key="9">
    <source>
        <dbReference type="ARBA" id="ARBA00022989"/>
    </source>
</evidence>
<gene>
    <name evidence="13" type="ORF">K8V20_04040</name>
</gene>
<keyword evidence="7" id="KW-0812">Transmembrane</keyword>
<dbReference type="PANTHER" id="PTHR30175">
    <property type="entry name" value="PHOSPHOTRANSFERASE SYSTEM TRANSPORT PROTEIN"/>
    <property type="match status" value="1"/>
</dbReference>
<dbReference type="GO" id="GO:0009401">
    <property type="term" value="P:phosphoenolpyruvate-dependent sugar phosphotransferase system"/>
    <property type="evidence" value="ECO:0007669"/>
    <property type="project" value="UniProtKB-KW"/>
</dbReference>
<sequence>MDYQQTAARIVQAVGGAENIANLSHCATRLRLRLADDSRYDKESVEAIPGVQGSVKVGSEYQIVIGNEVSRLYQTVTEAFSLSVSSFFGSIPGWKAPPSGCPSIV</sequence>
<dbReference type="Pfam" id="PF00367">
    <property type="entry name" value="PTS_EIIB"/>
    <property type="match status" value="1"/>
</dbReference>
<evidence type="ECO:0000256" key="3">
    <source>
        <dbReference type="ARBA" id="ARBA00022475"/>
    </source>
</evidence>
<keyword evidence="6" id="KW-0598">Phosphotransferase system</keyword>
<evidence type="ECO:0000256" key="10">
    <source>
        <dbReference type="ARBA" id="ARBA00023136"/>
    </source>
</evidence>
<evidence type="ECO:0000259" key="12">
    <source>
        <dbReference type="PROSITE" id="PS51098"/>
    </source>
</evidence>
<dbReference type="GO" id="GO:0008982">
    <property type="term" value="F:protein-N(PI)-phosphohistidine-sugar phosphotransferase activity"/>
    <property type="evidence" value="ECO:0007669"/>
    <property type="project" value="InterPro"/>
</dbReference>
<comment type="subcellular location">
    <subcellularLocation>
        <location evidence="1">Cell membrane</location>
        <topology evidence="1">Multi-pass membrane protein</topology>
    </subcellularLocation>
</comment>
<keyword evidence="2" id="KW-0813">Transport</keyword>
<protein>
    <submittedName>
        <fullName evidence="13">PTS glucose/sucrose transporter subunit IIB</fullName>
    </submittedName>
</protein>
<accession>A0A921IJ81</accession>
<dbReference type="SUPFAM" id="SSF55604">
    <property type="entry name" value="Glucose permease domain IIB"/>
    <property type="match status" value="1"/>
</dbReference>
<proteinExistence type="predicted"/>
<evidence type="ECO:0000256" key="4">
    <source>
        <dbReference type="ARBA" id="ARBA00022597"/>
    </source>
</evidence>
<feature type="active site" description="Phosphocysteine intermediate; for EIIB activity" evidence="11">
    <location>
        <position position="26"/>
    </location>
</feature>
<dbReference type="Gene3D" id="3.30.1360.60">
    <property type="entry name" value="Glucose permease domain IIB"/>
    <property type="match status" value="1"/>
</dbReference>
<dbReference type="PROSITE" id="PS51098">
    <property type="entry name" value="PTS_EIIB_TYPE_1"/>
    <property type="match status" value="1"/>
</dbReference>
<evidence type="ECO:0000313" key="13">
    <source>
        <dbReference type="EMBL" id="HJG27801.1"/>
    </source>
</evidence>
<dbReference type="GO" id="GO:0005886">
    <property type="term" value="C:plasma membrane"/>
    <property type="evidence" value="ECO:0007669"/>
    <property type="project" value="UniProtKB-SubCell"/>
</dbReference>
<dbReference type="FunFam" id="3.30.1360.60:FF:000001">
    <property type="entry name" value="PTS system glucose-specific IIBC component PtsG"/>
    <property type="match status" value="1"/>
</dbReference>
<evidence type="ECO:0000256" key="2">
    <source>
        <dbReference type="ARBA" id="ARBA00022448"/>
    </source>
</evidence>
<dbReference type="EMBL" id="DYVE01000104">
    <property type="protein sequence ID" value="HJG27801.1"/>
    <property type="molecule type" value="Genomic_DNA"/>
</dbReference>
<dbReference type="InterPro" id="IPR036878">
    <property type="entry name" value="Glu_permease_IIB"/>
</dbReference>
<feature type="domain" description="PTS EIIB type-1" evidence="12">
    <location>
        <begin position="4"/>
        <end position="86"/>
    </location>
</feature>
<evidence type="ECO:0000313" key="14">
    <source>
        <dbReference type="Proteomes" id="UP000782880"/>
    </source>
</evidence>
<keyword evidence="3" id="KW-1003">Cell membrane</keyword>
<evidence type="ECO:0000256" key="1">
    <source>
        <dbReference type="ARBA" id="ARBA00004651"/>
    </source>
</evidence>
<dbReference type="AlphaFoldDB" id="A0A921IJ81"/>
<keyword evidence="9" id="KW-1133">Transmembrane helix</keyword>
<dbReference type="InterPro" id="IPR018113">
    <property type="entry name" value="PTrfase_EIIB_Cys"/>
</dbReference>